<keyword evidence="2" id="KW-1185">Reference proteome</keyword>
<gene>
    <name evidence="1" type="ORF">BFS35_006845</name>
</gene>
<dbReference type="RefSeq" id="WP_099579054.1">
    <property type="nucleotide sequence ID" value="NZ_MJBI02000002.1"/>
</dbReference>
<evidence type="ECO:0000313" key="2">
    <source>
        <dbReference type="Proteomes" id="UP000229523"/>
    </source>
</evidence>
<protein>
    <submittedName>
        <fullName evidence="1">Uncharacterized protein</fullName>
    </submittedName>
</protein>
<accession>A0A395GB32</accession>
<proteinExistence type="predicted"/>
<dbReference type="EMBL" id="MJBI02000002">
    <property type="protein sequence ID" value="RAI81279.1"/>
    <property type="molecule type" value="Genomic_DNA"/>
</dbReference>
<reference evidence="1 2" key="1">
    <citation type="journal article" date="2018" name="Front. Microbiol.">
        <title>Description and Comparative Genomics of Macrococcus caseolyticus subsp. hominis subsp. nov., Macrococcus goetzii sp. nov., Macrococcus epidermidis sp. nov., and Macrococcus bohemicus sp. nov., Novel Macrococci From Human Clinical Material With Virulence Potential and Suspected Uptake of Foreign DNA by Natural Transformation.</title>
        <authorList>
            <person name="Maslanova I."/>
            <person name="Wertheimer Z."/>
            <person name="Sedlacek I."/>
            <person name="Svec P."/>
            <person name="Indrakova A."/>
            <person name="Kovarovic V."/>
            <person name="Schumann P."/>
            <person name="Sproer C."/>
            <person name="Kralova S."/>
            <person name="Sedo O."/>
            <person name="Kristofova L."/>
            <person name="Vrbovska V."/>
            <person name="Fuzik T."/>
            <person name="Petras P."/>
            <person name="Zdrahal Z."/>
            <person name="Ruzickova V."/>
            <person name="Doskar J."/>
            <person name="Pantucek R."/>
        </authorList>
    </citation>
    <scope>NUCLEOTIDE SEQUENCE [LARGE SCALE GENOMIC DNA]</scope>
    <source>
        <strain evidence="1 2">CCM 4927</strain>
    </source>
</reference>
<comment type="caution">
    <text evidence="1">The sequence shown here is derived from an EMBL/GenBank/DDBJ whole genome shotgun (WGS) entry which is preliminary data.</text>
</comment>
<sequence>MTNELNNIVNEVGIIDEPINDVLLHLNNIQPMSKAETFTQTVKERAEAFKNEYKDTYTPQALKEGIQAIYDEEKAKVEQSIQSENESFQAKRIKAIERAKQQIAHSDDLDSSEISKRVYHTQTLQSDLSLELMNADTGSSISAILSEKMELASRDKMKAIALLSSLHLFANKIDGLHDQERAYLLTKLKMNKDELNKMIYGNKHEAYRQVIEHLEKMDTNIYTADKLSINMNSNIERYL</sequence>
<organism evidence="1 2">
    <name type="scientific">Macrococcoides goetzii</name>
    <dbReference type="NCBI Taxonomy" id="1891097"/>
    <lineage>
        <taxon>Bacteria</taxon>
        <taxon>Bacillati</taxon>
        <taxon>Bacillota</taxon>
        <taxon>Bacilli</taxon>
        <taxon>Bacillales</taxon>
        <taxon>Staphylococcaceae</taxon>
        <taxon>Macrococcoides</taxon>
    </lineage>
</organism>
<evidence type="ECO:0000313" key="1">
    <source>
        <dbReference type="EMBL" id="RAI81279.1"/>
    </source>
</evidence>
<dbReference type="Proteomes" id="UP000229523">
    <property type="component" value="Unassembled WGS sequence"/>
</dbReference>
<dbReference type="AlphaFoldDB" id="A0A395GB32"/>
<name>A0A395GB32_9STAP</name>